<comment type="caution">
    <text evidence="2">The sequence shown here is derived from an EMBL/GenBank/DDBJ whole genome shotgun (WGS) entry which is preliminary data.</text>
</comment>
<dbReference type="EMBL" id="JAYMFF010000020">
    <property type="protein sequence ID" value="MEC4176742.1"/>
    <property type="molecule type" value="Genomic_DNA"/>
</dbReference>
<name>A0ABU6IJU6_9ACTN</name>
<evidence type="ECO:0000256" key="1">
    <source>
        <dbReference type="SAM" id="Coils"/>
    </source>
</evidence>
<accession>A0ABU6IJU6</accession>
<reference evidence="2 3" key="1">
    <citation type="submission" date="2024-01" db="EMBL/GenBank/DDBJ databases">
        <title>novel species in genus Adlercreutzia.</title>
        <authorList>
            <person name="Liu X."/>
        </authorList>
    </citation>
    <scope>NUCLEOTIDE SEQUENCE [LARGE SCALE GENOMIC DNA]</scope>
    <source>
        <strain evidence="2 3">R7</strain>
    </source>
</reference>
<dbReference type="RefSeq" id="WP_338211234.1">
    <property type="nucleotide sequence ID" value="NZ_JAYMFF010000020.1"/>
</dbReference>
<evidence type="ECO:0000313" key="2">
    <source>
        <dbReference type="EMBL" id="MEC4176742.1"/>
    </source>
</evidence>
<evidence type="ECO:0000313" key="3">
    <source>
        <dbReference type="Proteomes" id="UP001349994"/>
    </source>
</evidence>
<keyword evidence="1" id="KW-0175">Coiled coil</keyword>
<proteinExistence type="predicted"/>
<dbReference type="Proteomes" id="UP001349994">
    <property type="component" value="Unassembled WGS sequence"/>
</dbReference>
<keyword evidence="3" id="KW-1185">Reference proteome</keyword>
<protein>
    <submittedName>
        <fullName evidence="2">Molybdenum cofactor biosynthesis enzyme</fullName>
    </submittedName>
</protein>
<gene>
    <name evidence="2" type="ORF">VIN30_09820</name>
</gene>
<feature type="coiled-coil region" evidence="1">
    <location>
        <begin position="179"/>
        <end position="213"/>
    </location>
</feature>
<organism evidence="2 3">
    <name type="scientific">Adlercreutzia wanghongyangiae</name>
    <dbReference type="NCBI Taxonomy" id="3111451"/>
    <lineage>
        <taxon>Bacteria</taxon>
        <taxon>Bacillati</taxon>
        <taxon>Actinomycetota</taxon>
        <taxon>Coriobacteriia</taxon>
        <taxon>Eggerthellales</taxon>
        <taxon>Eggerthellaceae</taxon>
        <taxon>Adlercreutzia</taxon>
    </lineage>
</organism>
<sequence length="703" mass="72933">MRGIERMMRDEDGFTTAGMAVALLVSLSLLFSAAQVYRINALAADVQDVADAAALAAESQVGEFMVAVRATDGAVLSMTLLGIASYGLGVVGLCVPPTSELGAQLISAGQKVLQARDDFAESAAATLDRLQQALPFLAAANAAAVAQANGEDRAGAMAAMAVLLPGQGEPIAVGASSAETELAEAVESEQDELAEAAAKAEEAAQAADEAKERGFRRDCGDQPSYCMYERAAHLTSLAGADNPLYASADTWTFSVALNRARAYYAQRLLRERPESDSVEEKARSALRRNFYRYAVRELREACAVPPDASEAVTFPVLPRNIDQMRGTSLYTDPAYPVDAEGDVPVMHAWEGCPGLGLTDSYASVQTLEAGGFAECPSCHFTPSSLGNVAAASTSIENGFEYHYAAVAQAAQDYRRAVQEAEPLNRLVKGKAQGLLDKMAAALEEVGSFRIQARPPGSDGCIALVVATGAPADDPFESAFVQSSRALGTRAAIGAATLVADETEGASVIGDVLDGLNADGSAAVGAARMVLDCWSGLLQAYATGQEALVGAVEEALGTLPLAGAAGLGPWAADALRSTLGAAGLQPAETAPLKPVLAGSADVAAADGGSWSVRYLTLREDALAATLTTTEPFAALANRIEREAFDQLAGMEVQIAVIELPGGLSVPLTLTLPPPIEEAARGLVERACDAVRSASGWFGGERPWE</sequence>